<dbReference type="AlphaFoldDB" id="F3GMV3"/>
<feature type="non-terminal residue" evidence="5">
    <location>
        <position position="104"/>
    </location>
</feature>
<reference evidence="5 6" key="1">
    <citation type="journal article" date="2011" name="PLoS Pathog.">
        <title>Dynamic evolution of pathogenicity revealed by sequencing and comparative genomics of 19 Pseudomonas syringae isolates.</title>
        <authorList>
            <person name="Baltrus D.A."/>
            <person name="Nishimura M.T."/>
            <person name="Romanchuk A."/>
            <person name="Chang J.H."/>
            <person name="Mukhtar M.S."/>
            <person name="Cherkis K."/>
            <person name="Roach J."/>
            <person name="Grant S.R."/>
            <person name="Jones C.D."/>
            <person name="Dangl J.L."/>
        </authorList>
    </citation>
    <scope>NUCLEOTIDE SEQUENCE [LARGE SCALE GENOMIC DNA]</scope>
    <source>
        <strain evidence="5 6">1704B</strain>
    </source>
</reference>
<keyword evidence="6" id="KW-1185">Reference proteome</keyword>
<dbReference type="Proteomes" id="UP000004986">
    <property type="component" value="Unassembled WGS sequence"/>
</dbReference>
<dbReference type="Gene3D" id="3.40.309.10">
    <property type="entry name" value="Aldehyde Dehydrogenase, Chain A, domain 2"/>
    <property type="match status" value="1"/>
</dbReference>
<feature type="non-terminal residue" evidence="5">
    <location>
        <position position="1"/>
    </location>
</feature>
<dbReference type="Pfam" id="PF00171">
    <property type="entry name" value="Aldedh"/>
    <property type="match status" value="1"/>
</dbReference>
<comment type="similarity">
    <text evidence="1">Belongs to the aldehyde dehydrogenase family.</text>
</comment>
<dbReference type="HOGENOM" id="CLU_005391_1_9_6"/>
<sequence>VEGAMISKYRNNGQTCVCANRILVQNGIYDRFAARLVEEVSKLKVGNGLEEGVTIGPLINPAAVSKVARHIDDALSQGAKLLHGGSPDGTSQFVQPTVLGDTTP</sequence>
<dbReference type="PROSITE" id="PS00070">
    <property type="entry name" value="ALDEHYDE_DEHYDR_CYS"/>
    <property type="match status" value="1"/>
</dbReference>
<feature type="compositionally biased region" description="Polar residues" evidence="3">
    <location>
        <begin position="88"/>
        <end position="104"/>
    </location>
</feature>
<dbReference type="PANTHER" id="PTHR43353">
    <property type="entry name" value="SUCCINATE-SEMIALDEHYDE DEHYDROGENASE, MITOCHONDRIAL"/>
    <property type="match status" value="1"/>
</dbReference>
<accession>F3GMV3</accession>
<name>F3GMV3_PSESJ</name>
<gene>
    <name evidence="5" type="ORF">PSYPI_41329</name>
</gene>
<proteinExistence type="inferred from homology"/>
<evidence type="ECO:0000256" key="1">
    <source>
        <dbReference type="ARBA" id="ARBA00009986"/>
    </source>
</evidence>
<dbReference type="GO" id="GO:0009450">
    <property type="term" value="P:gamma-aminobutyric acid catabolic process"/>
    <property type="evidence" value="ECO:0007669"/>
    <property type="project" value="TreeGrafter"/>
</dbReference>
<protein>
    <submittedName>
        <fullName evidence="5">Succinic semialdehyde dehydrogenase</fullName>
    </submittedName>
</protein>
<dbReference type="PANTHER" id="PTHR43353:SF5">
    <property type="entry name" value="SUCCINATE-SEMIALDEHYDE DEHYDROGENASE, MITOCHONDRIAL"/>
    <property type="match status" value="1"/>
</dbReference>
<dbReference type="GO" id="GO:0004777">
    <property type="term" value="F:succinate-semialdehyde dehydrogenase (NAD+) activity"/>
    <property type="evidence" value="ECO:0007669"/>
    <property type="project" value="TreeGrafter"/>
</dbReference>
<dbReference type="SUPFAM" id="SSF53720">
    <property type="entry name" value="ALDH-like"/>
    <property type="match status" value="1"/>
</dbReference>
<feature type="region of interest" description="Disordered" evidence="3">
    <location>
        <begin position="79"/>
        <end position="104"/>
    </location>
</feature>
<dbReference type="InterPro" id="IPR015590">
    <property type="entry name" value="Aldehyde_DH_dom"/>
</dbReference>
<feature type="domain" description="Aldehyde dehydrogenase" evidence="4">
    <location>
        <begin position="1"/>
        <end position="103"/>
    </location>
</feature>
<dbReference type="GO" id="GO:0005829">
    <property type="term" value="C:cytosol"/>
    <property type="evidence" value="ECO:0007669"/>
    <property type="project" value="TreeGrafter"/>
</dbReference>
<evidence type="ECO:0000313" key="5">
    <source>
        <dbReference type="EMBL" id="EGH48406.1"/>
    </source>
</evidence>
<evidence type="ECO:0000256" key="3">
    <source>
        <dbReference type="SAM" id="MobiDB-lite"/>
    </source>
</evidence>
<dbReference type="InterPro" id="IPR016161">
    <property type="entry name" value="Ald_DH/histidinol_DH"/>
</dbReference>
<keyword evidence="2" id="KW-0560">Oxidoreductase</keyword>
<dbReference type="EMBL" id="AEAI01003085">
    <property type="protein sequence ID" value="EGH48406.1"/>
    <property type="molecule type" value="Genomic_DNA"/>
</dbReference>
<comment type="caution">
    <text evidence="5">The sequence shown here is derived from an EMBL/GenBank/DDBJ whole genome shotgun (WGS) entry which is preliminary data.</text>
</comment>
<evidence type="ECO:0000313" key="6">
    <source>
        <dbReference type="Proteomes" id="UP000004986"/>
    </source>
</evidence>
<evidence type="ECO:0000259" key="4">
    <source>
        <dbReference type="Pfam" id="PF00171"/>
    </source>
</evidence>
<organism evidence="5 6">
    <name type="scientific">Pseudomonas syringae pv. pisi str. 1704B</name>
    <dbReference type="NCBI Taxonomy" id="629263"/>
    <lineage>
        <taxon>Bacteria</taxon>
        <taxon>Pseudomonadati</taxon>
        <taxon>Pseudomonadota</taxon>
        <taxon>Gammaproteobacteria</taxon>
        <taxon>Pseudomonadales</taxon>
        <taxon>Pseudomonadaceae</taxon>
        <taxon>Pseudomonas</taxon>
        <taxon>Pseudomonas syringae</taxon>
    </lineage>
</organism>
<dbReference type="InterPro" id="IPR050740">
    <property type="entry name" value="Aldehyde_DH_Superfamily"/>
</dbReference>
<evidence type="ECO:0000256" key="2">
    <source>
        <dbReference type="ARBA" id="ARBA00023002"/>
    </source>
</evidence>
<dbReference type="InterPro" id="IPR016163">
    <property type="entry name" value="Ald_DH_C"/>
</dbReference>
<dbReference type="InterPro" id="IPR016160">
    <property type="entry name" value="Ald_DH_CS_CYS"/>
</dbReference>